<reference evidence="3 4" key="1">
    <citation type="submission" date="2015-09" db="EMBL/GenBank/DDBJ databases">
        <authorList>
            <consortium name="Pathogen Informatics"/>
        </authorList>
    </citation>
    <scope>NUCLEOTIDE SEQUENCE [LARGE SCALE GENOMIC DNA]</scope>
    <source>
        <strain evidence="3 4">2789STDY5608868</strain>
    </source>
</reference>
<evidence type="ECO:0000256" key="2">
    <source>
        <dbReference type="SAM" id="Phobius"/>
    </source>
</evidence>
<accession>A0A173UZY7</accession>
<organism evidence="3 4">
    <name type="scientific">Anaerostipes hadrus</name>
    <dbReference type="NCBI Taxonomy" id="649756"/>
    <lineage>
        <taxon>Bacteria</taxon>
        <taxon>Bacillati</taxon>
        <taxon>Bacillota</taxon>
        <taxon>Clostridia</taxon>
        <taxon>Lachnospirales</taxon>
        <taxon>Lachnospiraceae</taxon>
        <taxon>Anaerostipes</taxon>
    </lineage>
</organism>
<feature type="transmembrane region" description="Helical" evidence="2">
    <location>
        <begin position="12"/>
        <end position="29"/>
    </location>
</feature>
<dbReference type="EMBL" id="CYXT01000052">
    <property type="protein sequence ID" value="CUN20641.1"/>
    <property type="molecule type" value="Genomic_DNA"/>
</dbReference>
<keyword evidence="2" id="KW-1133">Transmembrane helix</keyword>
<dbReference type="RefSeq" id="WP_055259988.1">
    <property type="nucleotide sequence ID" value="NZ_CYXT01000052.1"/>
</dbReference>
<keyword evidence="2" id="KW-0472">Membrane</keyword>
<proteinExistence type="predicted"/>
<feature type="region of interest" description="Disordered" evidence="1">
    <location>
        <begin position="125"/>
        <end position="172"/>
    </location>
</feature>
<name>A0A173UZY7_ANAHA</name>
<dbReference type="AlphaFoldDB" id="A0A173UZY7"/>
<sequence length="172" mass="19872">MKELFEQNKVLFLAVITALIIVFLVKKLIDYITKKGLEGIRLDVYKLFVEAEKTFRASKQGQQKFDYVIRLARSMLPKPIQVFVSDKMLKEIVQLWFDGVKDLLDDGKLNNSVFGLEEVEEVSREDKINHTTELDDGTWTNYAETPLPETDLEDPEEQEQTEDNQAAAEQEV</sequence>
<evidence type="ECO:0000313" key="4">
    <source>
        <dbReference type="Proteomes" id="UP000095598"/>
    </source>
</evidence>
<dbReference type="Proteomes" id="UP000095598">
    <property type="component" value="Unassembled WGS sequence"/>
</dbReference>
<evidence type="ECO:0000313" key="3">
    <source>
        <dbReference type="EMBL" id="CUN20641.1"/>
    </source>
</evidence>
<evidence type="ECO:0000256" key="1">
    <source>
        <dbReference type="SAM" id="MobiDB-lite"/>
    </source>
</evidence>
<gene>
    <name evidence="3" type="ORF">ERS852425_03325</name>
</gene>
<protein>
    <submittedName>
        <fullName evidence="3">Uncharacterized protein</fullName>
    </submittedName>
</protein>
<keyword evidence="2" id="KW-0812">Transmembrane</keyword>
<feature type="compositionally biased region" description="Acidic residues" evidence="1">
    <location>
        <begin position="150"/>
        <end position="162"/>
    </location>
</feature>